<evidence type="ECO:0000256" key="1">
    <source>
        <dbReference type="SAM" id="MobiDB-lite"/>
    </source>
</evidence>
<gene>
    <name evidence="3" type="ORF">ACOF00016_LOCUS18129</name>
</gene>
<organism evidence="3">
    <name type="scientific">Amphora coffeiformis</name>
    <dbReference type="NCBI Taxonomy" id="265554"/>
    <lineage>
        <taxon>Eukaryota</taxon>
        <taxon>Sar</taxon>
        <taxon>Stramenopiles</taxon>
        <taxon>Ochrophyta</taxon>
        <taxon>Bacillariophyta</taxon>
        <taxon>Bacillariophyceae</taxon>
        <taxon>Bacillariophycidae</taxon>
        <taxon>Thalassiophysales</taxon>
        <taxon>Catenulaceae</taxon>
        <taxon>Amphora</taxon>
    </lineage>
</organism>
<feature type="chain" id="PRO_5030516044" evidence="2">
    <location>
        <begin position="24"/>
        <end position="242"/>
    </location>
</feature>
<protein>
    <submittedName>
        <fullName evidence="3">Uncharacterized protein</fullName>
    </submittedName>
</protein>
<dbReference type="AlphaFoldDB" id="A0A7S3LJB8"/>
<evidence type="ECO:0000313" key="3">
    <source>
        <dbReference type="EMBL" id="CAE0421490.1"/>
    </source>
</evidence>
<sequence>MYLQQKATLRVVLALLLTTVTTAFEKGRHDQLATLEQSNKLLRRAFGGLAITDEDNKEGGLRGGVVAAGRDYEVIVLTGNQTLDDDEDYEDFDIEEESESEPKERETQSVNNGCFDEVGNPYGIFDSGPNGVDNWYRIIIRFTKRGLYETVPDPDLACSTGDIDIQTRRKGFLEYIENSWEIDYVGECSDYTPARATLTQTRRTNRWIYRWYNSLEADWIQHQATIKFRRWKKCRGVSFGGI</sequence>
<feature type="signal peptide" evidence="2">
    <location>
        <begin position="1"/>
        <end position="23"/>
    </location>
</feature>
<accession>A0A7S3LJB8</accession>
<name>A0A7S3LJB8_9STRA</name>
<keyword evidence="2" id="KW-0732">Signal</keyword>
<reference evidence="3" key="1">
    <citation type="submission" date="2021-01" db="EMBL/GenBank/DDBJ databases">
        <authorList>
            <person name="Corre E."/>
            <person name="Pelletier E."/>
            <person name="Niang G."/>
            <person name="Scheremetjew M."/>
            <person name="Finn R."/>
            <person name="Kale V."/>
            <person name="Holt S."/>
            <person name="Cochrane G."/>
            <person name="Meng A."/>
            <person name="Brown T."/>
            <person name="Cohen L."/>
        </authorList>
    </citation>
    <scope>NUCLEOTIDE SEQUENCE</scope>
    <source>
        <strain evidence="3">CCMP127</strain>
    </source>
</reference>
<proteinExistence type="predicted"/>
<dbReference type="EMBL" id="HBIM01024453">
    <property type="protein sequence ID" value="CAE0421490.1"/>
    <property type="molecule type" value="Transcribed_RNA"/>
</dbReference>
<evidence type="ECO:0000256" key="2">
    <source>
        <dbReference type="SAM" id="SignalP"/>
    </source>
</evidence>
<feature type="region of interest" description="Disordered" evidence="1">
    <location>
        <begin position="92"/>
        <end position="111"/>
    </location>
</feature>